<name>A0A0P6WP29_9CHLR</name>
<keyword evidence="1" id="KW-0812">Transmembrane</keyword>
<dbReference type="EMBL" id="LGCK01000010">
    <property type="protein sequence ID" value="KPL71789.1"/>
    <property type="molecule type" value="Genomic_DNA"/>
</dbReference>
<reference evidence="2 3" key="1">
    <citation type="submission" date="2015-07" db="EMBL/GenBank/DDBJ databases">
        <title>Genome sequence of Leptolinea tardivitalis DSM 16556.</title>
        <authorList>
            <person name="Hemp J."/>
            <person name="Ward L.M."/>
            <person name="Pace L.A."/>
            <person name="Fischer W.W."/>
        </authorList>
    </citation>
    <scope>NUCLEOTIDE SEQUENCE [LARGE SCALE GENOMIC DNA]</scope>
    <source>
        <strain evidence="2 3">YMTK-2</strain>
    </source>
</reference>
<keyword evidence="1" id="KW-1133">Transmembrane helix</keyword>
<protein>
    <recommendedName>
        <fullName evidence="4">TIGR01906 family membrane protein</fullName>
    </recommendedName>
</protein>
<gene>
    <name evidence="2" type="ORF">ADM99_10160</name>
</gene>
<evidence type="ECO:0008006" key="4">
    <source>
        <dbReference type="Google" id="ProtNLM"/>
    </source>
</evidence>
<feature type="transmembrane region" description="Helical" evidence="1">
    <location>
        <begin position="101"/>
        <end position="122"/>
    </location>
</feature>
<organism evidence="2 3">
    <name type="scientific">Leptolinea tardivitalis</name>
    <dbReference type="NCBI Taxonomy" id="229920"/>
    <lineage>
        <taxon>Bacteria</taxon>
        <taxon>Bacillati</taxon>
        <taxon>Chloroflexota</taxon>
        <taxon>Anaerolineae</taxon>
        <taxon>Anaerolineales</taxon>
        <taxon>Anaerolineaceae</taxon>
        <taxon>Leptolinea</taxon>
    </lineage>
</organism>
<evidence type="ECO:0000256" key="1">
    <source>
        <dbReference type="SAM" id="Phobius"/>
    </source>
</evidence>
<evidence type="ECO:0000313" key="2">
    <source>
        <dbReference type="EMBL" id="KPL71789.1"/>
    </source>
</evidence>
<dbReference type="RefSeq" id="WP_062420418.1">
    <property type="nucleotide sequence ID" value="NZ_BBYA01000002.1"/>
</dbReference>
<feature type="transmembrane region" description="Helical" evidence="1">
    <location>
        <begin position="190"/>
        <end position="213"/>
    </location>
</feature>
<dbReference type="NCBIfam" id="TIGR01906">
    <property type="entry name" value="integ_TIGR01906"/>
    <property type="match status" value="1"/>
</dbReference>
<feature type="transmembrane region" description="Helical" evidence="1">
    <location>
        <begin position="7"/>
        <end position="29"/>
    </location>
</feature>
<sequence>MNFLQKILTYLVVILIPVFLLMTSVRLLLFPVFTQLEYYRPGFPADPYGFTLQDRQKWSQISVDYLTNAAGIDFLANQKLDENTPLYNERELSHMQDVKNLVQVMLIVWPLIGIFILCVGVVSMRSGWLADFWLAVSRGGWTAVGLIAAILIAVMVSFNALFTGFHRIFFSGDTWLFLYSDSLIRLFPLMFWQDAFILMGAMVLIFGLALGFFGRRQYLHS</sequence>
<keyword evidence="1" id="KW-0472">Membrane</keyword>
<dbReference type="Proteomes" id="UP000050430">
    <property type="component" value="Unassembled WGS sequence"/>
</dbReference>
<feature type="transmembrane region" description="Helical" evidence="1">
    <location>
        <begin position="143"/>
        <end position="170"/>
    </location>
</feature>
<comment type="caution">
    <text evidence="2">The sequence shown here is derived from an EMBL/GenBank/DDBJ whole genome shotgun (WGS) entry which is preliminary data.</text>
</comment>
<keyword evidence="3" id="KW-1185">Reference proteome</keyword>
<proteinExistence type="predicted"/>
<dbReference type="Pfam" id="PF07314">
    <property type="entry name" value="Lit"/>
    <property type="match status" value="1"/>
</dbReference>
<accession>A0A0P6WP29</accession>
<dbReference type="InterPro" id="IPR010178">
    <property type="entry name" value="Lit"/>
</dbReference>
<evidence type="ECO:0000313" key="3">
    <source>
        <dbReference type="Proteomes" id="UP000050430"/>
    </source>
</evidence>
<dbReference type="OrthoDB" id="9813051at2"/>
<dbReference type="STRING" id="229920.ADM99_10160"/>
<dbReference type="AlphaFoldDB" id="A0A0P6WP29"/>